<keyword evidence="2" id="KW-0946">Virion</keyword>
<feature type="domain" description="Phage capsid-like C-terminal" evidence="4">
    <location>
        <begin position="178"/>
        <end position="442"/>
    </location>
</feature>
<dbReference type="InterPro" id="IPR054612">
    <property type="entry name" value="Phage_capsid-like_C"/>
</dbReference>
<feature type="region of interest" description="Disordered" evidence="3">
    <location>
        <begin position="71"/>
        <end position="98"/>
    </location>
</feature>
<dbReference type="NCBIfam" id="TIGR01554">
    <property type="entry name" value="major_cap_HK97"/>
    <property type="match status" value="1"/>
</dbReference>
<reference evidence="5" key="1">
    <citation type="submission" date="2020-05" db="EMBL/GenBank/DDBJ databases">
        <authorList>
            <person name="Chiriac C."/>
            <person name="Salcher M."/>
            <person name="Ghai R."/>
            <person name="Kavagutti S V."/>
        </authorList>
    </citation>
    <scope>NUCLEOTIDE SEQUENCE</scope>
</reference>
<dbReference type="GO" id="GO:0044423">
    <property type="term" value="C:virion component"/>
    <property type="evidence" value="ECO:0007669"/>
    <property type="project" value="UniProtKB-KW"/>
</dbReference>
<protein>
    <submittedName>
        <fullName evidence="5">COG4653 Predicted phage phi-C31 gp36 major capsid-like protein</fullName>
    </submittedName>
</protein>
<dbReference type="Gene3D" id="3.30.2320.10">
    <property type="entry name" value="hypothetical protein PF0899 domain"/>
    <property type="match status" value="1"/>
</dbReference>
<dbReference type="SUPFAM" id="SSF56563">
    <property type="entry name" value="Major capsid protein gp5"/>
    <property type="match status" value="1"/>
</dbReference>
<proteinExistence type="predicted"/>
<evidence type="ECO:0000256" key="3">
    <source>
        <dbReference type="SAM" id="MobiDB-lite"/>
    </source>
</evidence>
<dbReference type="InterPro" id="IPR024455">
    <property type="entry name" value="Phage_capsid"/>
</dbReference>
<name>A0A6J5SYK1_9CAUD</name>
<gene>
    <name evidence="5" type="ORF">UFOVP1620_17</name>
</gene>
<accession>A0A6J5SYK1</accession>
<dbReference type="Gene3D" id="3.30.2400.10">
    <property type="entry name" value="Major capsid protein gp5"/>
    <property type="match status" value="1"/>
</dbReference>
<sequence length="455" mass="48957">MTEIETLRNQRTAKLAEARAIHAQGETEKRTLTPEEQTAFDGLVAQVDEHEQRIADLESMSVPADVAVASNDAGTARSNKLSELEASSKRPAARRSSPIEAPAFVRDFGDRQSTSDRALALRGWLGFHSVNGANDAQRVAAQRSGLELGNNRLSFKLNAKAPKTQSEARAQSLSGSAGGYTVPQGFLNQLEASLLAFGGMREVATILRTGEGNDLPIPTVSDHSNVGAILAENTQVAEQDVTFGQITMKAYKYSSKLIRVSAELLQDSAIDLESFIGGALGERIARILNTHFTTGDNSTKPQGIIASGAGVTAAAVAAITYAELLDLQHSVDPSYRGNAKFMMNDSTFKAIRKLVDDQNRPIFQPDISAASPGTLLGSPIVINQDCAAMAASAKSIFFGDFSKYIIRDVQDFTLLRLEERYADYHQVGFVGFSRHDGRILDAGTDPIKHLIMAAS</sequence>
<evidence type="ECO:0000256" key="2">
    <source>
        <dbReference type="ARBA" id="ARBA00022844"/>
    </source>
</evidence>
<evidence type="ECO:0000256" key="1">
    <source>
        <dbReference type="ARBA" id="ARBA00004328"/>
    </source>
</evidence>
<evidence type="ECO:0000313" key="5">
    <source>
        <dbReference type="EMBL" id="CAB4220046.1"/>
    </source>
</evidence>
<evidence type="ECO:0000259" key="4">
    <source>
        <dbReference type="Pfam" id="PF05065"/>
    </source>
</evidence>
<comment type="subcellular location">
    <subcellularLocation>
        <location evidence="1">Virion</location>
    </subcellularLocation>
</comment>
<dbReference type="EMBL" id="LR797487">
    <property type="protein sequence ID" value="CAB4220046.1"/>
    <property type="molecule type" value="Genomic_DNA"/>
</dbReference>
<organism evidence="5">
    <name type="scientific">uncultured Caudovirales phage</name>
    <dbReference type="NCBI Taxonomy" id="2100421"/>
    <lineage>
        <taxon>Viruses</taxon>
        <taxon>Duplodnaviria</taxon>
        <taxon>Heunggongvirae</taxon>
        <taxon>Uroviricota</taxon>
        <taxon>Caudoviricetes</taxon>
        <taxon>Peduoviridae</taxon>
        <taxon>Maltschvirus</taxon>
        <taxon>Maltschvirus maltsch</taxon>
    </lineage>
</organism>
<dbReference type="Pfam" id="PF05065">
    <property type="entry name" value="Phage_capsid"/>
    <property type="match status" value="1"/>
</dbReference>